<dbReference type="Gene3D" id="3.40.800.10">
    <property type="entry name" value="Ureohydrolase domain"/>
    <property type="match status" value="1"/>
</dbReference>
<evidence type="ECO:0000256" key="1">
    <source>
        <dbReference type="ARBA" id="ARBA00022723"/>
    </source>
</evidence>
<evidence type="ECO:0000256" key="6">
    <source>
        <dbReference type="SAM" id="SignalP"/>
    </source>
</evidence>
<dbReference type="FunFam" id="3.40.800.10:FF:000014">
    <property type="entry name" value="Arginase family protein"/>
    <property type="match status" value="1"/>
</dbReference>
<dbReference type="GO" id="GO:0033389">
    <property type="term" value="P:putrescine biosynthetic process from arginine, via agmatine"/>
    <property type="evidence" value="ECO:0007669"/>
    <property type="project" value="TreeGrafter"/>
</dbReference>
<dbReference type="PANTHER" id="PTHR11358:SF30">
    <property type="entry name" value="AGMATINASE 1-RELATED"/>
    <property type="match status" value="1"/>
</dbReference>
<dbReference type="PANTHER" id="PTHR11358">
    <property type="entry name" value="ARGINASE/AGMATINASE"/>
    <property type="match status" value="1"/>
</dbReference>
<sequence>MRLNWWPLVVGIVLARSETAQQAFYPEHSATNKNTSIPSVKKDSTYGPIYAGLATFGFVPTLDCFASDEPFDIGFVGLPIDTATTYRPGARFGPNGIRQGSRRLRILGGYNVPLAVNPFADWAKVVDCGDVGATPYDTALALKQIEEGHRKTMNRNAATPATEVASTGRKAHPRIISLGGDHSVTLPILRSIAEVHGPVSVIHFDSHLDTWQPKESKGQDSETAALNHGTYFYYASKEGLIRNGTSIHAGIRTTLYDLDDYKNDADCGFTLLEAWEIDEMGPKGIIKAIRSTVGDTPAYLSIDIDVIDPSAAPATGTPESGGWSTRELRTIIRGLKGLNLVGADLVEVAPAYDTAAEITQIAAADVLYEVLSLMVKKGPLAL</sequence>
<proteinExistence type="inferred from homology"/>
<dbReference type="EC" id="3.5.3.11" evidence="7"/>
<keyword evidence="6" id="KW-0732">Signal</keyword>
<evidence type="ECO:0000256" key="4">
    <source>
        <dbReference type="PROSITE-ProRule" id="PRU00742"/>
    </source>
</evidence>
<dbReference type="InterPro" id="IPR023696">
    <property type="entry name" value="Ureohydrolase_dom_sf"/>
</dbReference>
<feature type="binding site" evidence="3">
    <location>
        <position position="209"/>
    </location>
    <ligand>
        <name>Mn(2+)</name>
        <dbReference type="ChEBI" id="CHEBI:29035"/>
        <label>1</label>
    </ligand>
</feature>
<feature type="signal peptide" evidence="6">
    <location>
        <begin position="1"/>
        <end position="15"/>
    </location>
</feature>
<reference evidence="7" key="1">
    <citation type="submission" date="2023-02" db="EMBL/GenBank/DDBJ databases">
        <title>Mating type loci evolution in Malassezia.</title>
        <authorList>
            <person name="Coelho M.A."/>
        </authorList>
    </citation>
    <scope>NUCLEOTIDE SEQUENCE</scope>
    <source>
        <strain evidence="7">CBS 14136</strain>
    </source>
</reference>
<dbReference type="SUPFAM" id="SSF52768">
    <property type="entry name" value="Arginase/deacetylase"/>
    <property type="match status" value="1"/>
</dbReference>
<protein>
    <submittedName>
        <fullName evidence="7">Agmatinase</fullName>
        <ecNumber evidence="7">3.5.3.11</ecNumber>
    </submittedName>
</protein>
<keyword evidence="2 5" id="KW-0378">Hydrolase</keyword>
<dbReference type="InterPro" id="IPR020855">
    <property type="entry name" value="Ureohydrolase_Mn_BS"/>
</dbReference>
<dbReference type="PROSITE" id="PS51409">
    <property type="entry name" value="ARGINASE_2"/>
    <property type="match status" value="1"/>
</dbReference>
<dbReference type="Proteomes" id="UP001214628">
    <property type="component" value="Chromosome 6"/>
</dbReference>
<dbReference type="EMBL" id="CP118380">
    <property type="protein sequence ID" value="WFD45006.1"/>
    <property type="molecule type" value="Genomic_DNA"/>
</dbReference>
<feature type="binding site" evidence="3">
    <location>
        <position position="303"/>
    </location>
    <ligand>
        <name>Mn(2+)</name>
        <dbReference type="ChEBI" id="CHEBI:29035"/>
        <label>1</label>
    </ligand>
</feature>
<feature type="binding site" evidence="3">
    <location>
        <position position="182"/>
    </location>
    <ligand>
        <name>Mn(2+)</name>
        <dbReference type="ChEBI" id="CHEBI:29035"/>
        <label>1</label>
    </ligand>
</feature>
<comment type="cofactor">
    <cofactor evidence="3">
        <name>Mn(2+)</name>
        <dbReference type="ChEBI" id="CHEBI:29035"/>
    </cofactor>
    <text evidence="3">Binds 2 manganese ions per subunit.</text>
</comment>
<dbReference type="PRINTS" id="PR00116">
    <property type="entry name" value="ARGINASE"/>
</dbReference>
<keyword evidence="3" id="KW-0464">Manganese</keyword>
<dbReference type="PIRSF" id="PIRSF036979">
    <property type="entry name" value="Arginase"/>
    <property type="match status" value="1"/>
</dbReference>
<dbReference type="CDD" id="cd11592">
    <property type="entry name" value="Agmatinase_PAH"/>
    <property type="match status" value="1"/>
</dbReference>
<organism evidence="7 8">
    <name type="scientific">Malassezia psittaci</name>
    <dbReference type="NCBI Taxonomy" id="1821823"/>
    <lineage>
        <taxon>Eukaryota</taxon>
        <taxon>Fungi</taxon>
        <taxon>Dikarya</taxon>
        <taxon>Basidiomycota</taxon>
        <taxon>Ustilaginomycotina</taxon>
        <taxon>Malasseziomycetes</taxon>
        <taxon>Malasseziales</taxon>
        <taxon>Malasseziaceae</taxon>
        <taxon>Malassezia</taxon>
    </lineage>
</organism>
<keyword evidence="8" id="KW-1185">Reference proteome</keyword>
<dbReference type="GO" id="GO:0008783">
    <property type="term" value="F:agmatinase activity"/>
    <property type="evidence" value="ECO:0007669"/>
    <property type="project" value="UniProtKB-EC"/>
</dbReference>
<evidence type="ECO:0000313" key="8">
    <source>
        <dbReference type="Proteomes" id="UP001214628"/>
    </source>
</evidence>
<dbReference type="Pfam" id="PF00491">
    <property type="entry name" value="Arginase"/>
    <property type="match status" value="1"/>
</dbReference>
<feature type="binding site" evidence="3">
    <location>
        <position position="305"/>
    </location>
    <ligand>
        <name>Mn(2+)</name>
        <dbReference type="ChEBI" id="CHEBI:29035"/>
        <label>1</label>
    </ligand>
</feature>
<accession>A0AAF0F856</accession>
<evidence type="ECO:0000256" key="5">
    <source>
        <dbReference type="RuleBase" id="RU003684"/>
    </source>
</evidence>
<name>A0AAF0F856_9BASI</name>
<comment type="similarity">
    <text evidence="4 5">Belongs to the arginase family.</text>
</comment>
<evidence type="ECO:0000256" key="3">
    <source>
        <dbReference type="PIRSR" id="PIRSR036979-1"/>
    </source>
</evidence>
<keyword evidence="1 3" id="KW-0479">Metal-binding</keyword>
<feature type="chain" id="PRO_5042084965" evidence="6">
    <location>
        <begin position="16"/>
        <end position="382"/>
    </location>
</feature>
<feature type="binding site" evidence="3">
    <location>
        <position position="205"/>
    </location>
    <ligand>
        <name>Mn(2+)</name>
        <dbReference type="ChEBI" id="CHEBI:29035"/>
        <label>1</label>
    </ligand>
</feature>
<dbReference type="PROSITE" id="PS01053">
    <property type="entry name" value="ARGINASE_1"/>
    <property type="match status" value="1"/>
</dbReference>
<dbReference type="InterPro" id="IPR006035">
    <property type="entry name" value="Ureohydrolase"/>
</dbReference>
<evidence type="ECO:0000256" key="2">
    <source>
        <dbReference type="ARBA" id="ARBA00022801"/>
    </source>
</evidence>
<feature type="binding site" evidence="3">
    <location>
        <position position="207"/>
    </location>
    <ligand>
        <name>Mn(2+)</name>
        <dbReference type="ChEBI" id="CHEBI:29035"/>
        <label>1</label>
    </ligand>
</feature>
<dbReference type="GO" id="GO:0046872">
    <property type="term" value="F:metal ion binding"/>
    <property type="evidence" value="ECO:0007669"/>
    <property type="project" value="UniProtKB-KW"/>
</dbReference>
<evidence type="ECO:0000313" key="7">
    <source>
        <dbReference type="EMBL" id="WFD45006.1"/>
    </source>
</evidence>
<dbReference type="AlphaFoldDB" id="A0AAF0F856"/>
<gene>
    <name evidence="7" type="ORF">MPSI1_003682</name>
</gene>